<evidence type="ECO:0000256" key="2">
    <source>
        <dbReference type="ARBA" id="ARBA00006484"/>
    </source>
</evidence>
<dbReference type="CDD" id="cd05339">
    <property type="entry name" value="17beta-HSDXI-like_SDR_c"/>
    <property type="match status" value="1"/>
</dbReference>
<proteinExistence type="inferred from homology"/>
<dbReference type="Gene3D" id="3.40.50.720">
    <property type="entry name" value="NAD(P)-binding Rossmann-like Domain"/>
    <property type="match status" value="1"/>
</dbReference>
<feature type="region of interest" description="Disordered" evidence="13">
    <location>
        <begin position="357"/>
        <end position="378"/>
    </location>
</feature>
<evidence type="ECO:0000256" key="5">
    <source>
        <dbReference type="ARBA" id="ARBA00022989"/>
    </source>
</evidence>
<keyword evidence="3" id="KW-0812">Transmembrane</keyword>
<dbReference type="SUPFAM" id="SSF51735">
    <property type="entry name" value="NAD(P)-binding Rossmann-fold domains"/>
    <property type="match status" value="1"/>
</dbReference>
<dbReference type="PRINTS" id="PR00080">
    <property type="entry name" value="SDRFAMILY"/>
</dbReference>
<dbReference type="PANTHER" id="PTHR24322">
    <property type="entry name" value="PKSB"/>
    <property type="match status" value="1"/>
</dbReference>
<name>A0A179H1K4_PURLI</name>
<evidence type="ECO:0000256" key="8">
    <source>
        <dbReference type="ARBA" id="ARBA00023136"/>
    </source>
</evidence>
<dbReference type="EMBL" id="LSBH01000002">
    <property type="protein sequence ID" value="OAQ84127.1"/>
    <property type="molecule type" value="Genomic_DNA"/>
</dbReference>
<evidence type="ECO:0000256" key="9">
    <source>
        <dbReference type="ARBA" id="ARBA00059620"/>
    </source>
</evidence>
<evidence type="ECO:0000256" key="6">
    <source>
        <dbReference type="ARBA" id="ARBA00023002"/>
    </source>
</evidence>
<comment type="subcellular location">
    <subcellularLocation>
        <location evidence="1">Membrane</location>
        <topology evidence="1">Multi-pass membrane protein</topology>
    </subcellularLocation>
</comment>
<dbReference type="Pfam" id="PF00106">
    <property type="entry name" value="adh_short"/>
    <property type="match status" value="1"/>
</dbReference>
<evidence type="ECO:0000256" key="11">
    <source>
        <dbReference type="ARBA" id="ARBA00082544"/>
    </source>
</evidence>
<dbReference type="PANTHER" id="PTHR24322:SF736">
    <property type="entry name" value="RETINOL DEHYDROGENASE 10"/>
    <property type="match status" value="1"/>
</dbReference>
<dbReference type="FunFam" id="3.40.50.720:FF:000131">
    <property type="entry name" value="Short-chain dehydrogenase/reductase 3"/>
    <property type="match status" value="1"/>
</dbReference>
<organism evidence="14 15">
    <name type="scientific">Purpureocillium lilacinum</name>
    <name type="common">Paecilomyces lilacinus</name>
    <dbReference type="NCBI Taxonomy" id="33203"/>
    <lineage>
        <taxon>Eukaryota</taxon>
        <taxon>Fungi</taxon>
        <taxon>Dikarya</taxon>
        <taxon>Ascomycota</taxon>
        <taxon>Pezizomycotina</taxon>
        <taxon>Sordariomycetes</taxon>
        <taxon>Hypocreomycetidae</taxon>
        <taxon>Hypocreales</taxon>
        <taxon>Ophiocordycipitaceae</taxon>
        <taxon>Purpureocillium</taxon>
    </lineage>
</organism>
<evidence type="ECO:0000256" key="3">
    <source>
        <dbReference type="ARBA" id="ARBA00022692"/>
    </source>
</evidence>
<keyword evidence="7" id="KW-0443">Lipid metabolism</keyword>
<evidence type="ECO:0000256" key="13">
    <source>
        <dbReference type="SAM" id="MobiDB-lite"/>
    </source>
</evidence>
<keyword evidence="5" id="KW-1133">Transmembrane helix</keyword>
<evidence type="ECO:0000256" key="4">
    <source>
        <dbReference type="ARBA" id="ARBA00022857"/>
    </source>
</evidence>
<dbReference type="PRINTS" id="PR00081">
    <property type="entry name" value="GDHRDH"/>
</dbReference>
<evidence type="ECO:0000256" key="1">
    <source>
        <dbReference type="ARBA" id="ARBA00004141"/>
    </source>
</evidence>
<reference evidence="14 15" key="1">
    <citation type="submission" date="2016-01" db="EMBL/GenBank/DDBJ databases">
        <title>Biosynthesis of antibiotic leucinostatins and their inhibition on Phytophthora in bio-control Purpureocillium lilacinum.</title>
        <authorList>
            <person name="Wang G."/>
            <person name="Liu Z."/>
            <person name="Lin R."/>
            <person name="Li E."/>
            <person name="Mao Z."/>
            <person name="Ling J."/>
            <person name="Yin W."/>
            <person name="Xie B."/>
        </authorList>
    </citation>
    <scope>NUCLEOTIDE SEQUENCE [LARGE SCALE GENOMIC DNA]</scope>
    <source>
        <strain evidence="14">PLBJ-1</strain>
    </source>
</reference>
<dbReference type="Proteomes" id="UP000078240">
    <property type="component" value="Unassembled WGS sequence"/>
</dbReference>
<dbReference type="AlphaFoldDB" id="A0A179H1K4"/>
<comment type="caution">
    <text evidence="14">The sequence shown here is derived from an EMBL/GenBank/DDBJ whole genome shotgun (WGS) entry which is preliminary data.</text>
</comment>
<dbReference type="GO" id="GO:0016020">
    <property type="term" value="C:membrane"/>
    <property type="evidence" value="ECO:0007669"/>
    <property type="project" value="UniProtKB-SubCell"/>
</dbReference>
<feature type="compositionally biased region" description="Basic and acidic residues" evidence="13">
    <location>
        <begin position="358"/>
        <end position="369"/>
    </location>
</feature>
<evidence type="ECO:0000313" key="15">
    <source>
        <dbReference type="Proteomes" id="UP000078240"/>
    </source>
</evidence>
<protein>
    <recommendedName>
        <fullName evidence="10">Short-chain dehydrogenase/reductase 3</fullName>
    </recommendedName>
    <alternativeName>
        <fullName evidence="11">Retinal short-chain dehydrogenase/reductase 1</fullName>
    </alternativeName>
</protein>
<keyword evidence="8" id="KW-0472">Membrane</keyword>
<dbReference type="InterPro" id="IPR036291">
    <property type="entry name" value="NAD(P)-bd_dom_sf"/>
</dbReference>
<comment type="similarity">
    <text evidence="2 12">Belongs to the short-chain dehydrogenases/reductases (SDR) family.</text>
</comment>
<evidence type="ECO:0000313" key="14">
    <source>
        <dbReference type="EMBL" id="OAQ84127.1"/>
    </source>
</evidence>
<evidence type="ECO:0000256" key="10">
    <source>
        <dbReference type="ARBA" id="ARBA00068717"/>
    </source>
</evidence>
<evidence type="ECO:0000256" key="7">
    <source>
        <dbReference type="ARBA" id="ARBA00023098"/>
    </source>
</evidence>
<sequence length="378" mass="41681">MPMHNGFLPREGFCADVVLKLVRRTALNPALLLPLVLLARYTKRGQDLSILHPTAARRLRLLLYWALARRVSAWLSDRVRNNWTDDRYVWSREIVLVTGGAAGIGGSMVRFLEEKGITVVVLDIQPMSFTTSSRVHHFQCDIRSPESVNAVADRIRAQVGHPTVIINNAGVARGKTLLDAEPSDVRFTFDVNTLAHYWITKAFLPNMVARNHGMVVTVSSFASWITIPNMIDYGASKAAALAFHEGLTAELTTRYNAPRVRTVSVHPGHTRTALFKGFRQGAGFLLPQLEPDSIAEAVVRQVLTGRSGNVILPEFGGSLSALRAYPDWYQHRARARAQGSMANWSGRQVVCDVSAPFEGKESSQGHDTSESTVLVSGE</sequence>
<dbReference type="GO" id="GO:0052650">
    <property type="term" value="F:all-trans-retinol dehydrogenase (NADP+) activity"/>
    <property type="evidence" value="ECO:0007669"/>
    <property type="project" value="UniProtKB-ARBA"/>
</dbReference>
<keyword evidence="4" id="KW-0521">NADP</keyword>
<dbReference type="InterPro" id="IPR002347">
    <property type="entry name" value="SDR_fam"/>
</dbReference>
<gene>
    <name evidence="14" type="ORF">VFPBJ_02895</name>
</gene>
<keyword evidence="6" id="KW-0560">Oxidoreductase</keyword>
<comment type="function">
    <text evidence="9">Catalyzes the reduction of all-trans-retinal to all-trans-retinol in the presence of NADPH.</text>
</comment>
<evidence type="ECO:0000256" key="12">
    <source>
        <dbReference type="RuleBase" id="RU000363"/>
    </source>
</evidence>
<accession>A0A179H1K4</accession>